<evidence type="ECO:0000313" key="2">
    <source>
        <dbReference type="Proteomes" id="UP000186400"/>
    </source>
</evidence>
<dbReference type="Proteomes" id="UP000186400">
    <property type="component" value="Unassembled WGS sequence"/>
</dbReference>
<dbReference type="AlphaFoldDB" id="A0A1N6NXG2"/>
<proteinExistence type="predicted"/>
<protein>
    <submittedName>
        <fullName evidence="1">Uncharacterized protein</fullName>
    </submittedName>
</protein>
<dbReference type="STRING" id="159291.SAMN05920897_10224"/>
<evidence type="ECO:0000313" key="1">
    <source>
        <dbReference type="EMBL" id="SIP96815.1"/>
    </source>
</evidence>
<name>A0A1N6NXG2_9SPIO</name>
<dbReference type="OrthoDB" id="350230at2"/>
<gene>
    <name evidence="1" type="ORF">SAMN05920897_10224</name>
</gene>
<dbReference type="EMBL" id="FTMS01000002">
    <property type="protein sequence ID" value="SIP96815.1"/>
    <property type="molecule type" value="Genomic_DNA"/>
</dbReference>
<keyword evidence="2" id="KW-1185">Reference proteome</keyword>
<sequence>MERPERSTATPCKIILRRVFFSIALISTGLVTGTLPASGQDTPRVTSSINWEKSALEITVTQRSPERDTNSPAQLYRAQRELEEEFPSLLFSELLSLQIDSTRTIRDAILARPELATEIRSLATRADRGFPRPSLDFSSITRSYDVPLFPDVASLFLQHQHPFRMERVLSWVPTRNFTGLLIYAVDELPLRGTEETVRIIPALLPEIFDTDLRPVLEQDMLLPEAINRWGVAAYTEHYNEEPWRDRIGADPLRIMARQAFGVHPTDIIISREDADRILSSPHNRQLLREGRILIILAPGVATGR</sequence>
<dbReference type="RefSeq" id="WP_076487583.1">
    <property type="nucleotide sequence ID" value="NZ_FTMS01000002.1"/>
</dbReference>
<organism evidence="1 2">
    <name type="scientific">Alkalispirochaeta americana</name>
    <dbReference type="NCBI Taxonomy" id="159291"/>
    <lineage>
        <taxon>Bacteria</taxon>
        <taxon>Pseudomonadati</taxon>
        <taxon>Spirochaetota</taxon>
        <taxon>Spirochaetia</taxon>
        <taxon>Spirochaetales</taxon>
        <taxon>Spirochaetaceae</taxon>
        <taxon>Alkalispirochaeta</taxon>
    </lineage>
</organism>
<reference evidence="1 2" key="1">
    <citation type="submission" date="2017-01" db="EMBL/GenBank/DDBJ databases">
        <authorList>
            <person name="Mah S.A."/>
            <person name="Swanson W.J."/>
            <person name="Moy G.W."/>
            <person name="Vacquier V.D."/>
        </authorList>
    </citation>
    <scope>NUCLEOTIDE SEQUENCE [LARGE SCALE GENOMIC DNA]</scope>
    <source>
        <strain evidence="1 2">ASpG1</strain>
    </source>
</reference>
<accession>A0A1N6NXG2</accession>